<dbReference type="GO" id="GO:0060567">
    <property type="term" value="P:negative regulation of termination of DNA-templated transcription"/>
    <property type="evidence" value="ECO:0007669"/>
    <property type="project" value="InterPro"/>
</dbReference>
<evidence type="ECO:0000256" key="1">
    <source>
        <dbReference type="ARBA" id="ARBA00010234"/>
    </source>
</evidence>
<reference evidence="5 6" key="1">
    <citation type="submission" date="2017-06" db="EMBL/GenBank/DDBJ databases">
        <title>Salmonella reference genomes for public health.</title>
        <authorList>
            <person name="Robertson J."/>
            <person name="Yoshida C."/>
            <person name="Gurnik S."/>
            <person name="Nash J."/>
        </authorList>
    </citation>
    <scope>NUCLEOTIDE SEQUENCE [LARGE SCALE GENOMIC DNA]</scope>
    <source>
        <strain evidence="5 6">S-1643</strain>
    </source>
</reference>
<evidence type="ECO:0000256" key="3">
    <source>
        <dbReference type="ARBA" id="ARBA00023125"/>
    </source>
</evidence>
<dbReference type="SUPFAM" id="SSF88659">
    <property type="entry name" value="Sigma3 and sigma4 domains of RNA polymerase sigma factors"/>
    <property type="match status" value="1"/>
</dbReference>
<accession>A0A2C9P390</accession>
<gene>
    <name evidence="5" type="ORF">LFZ25_18970</name>
</gene>
<dbReference type="GO" id="GO:0003677">
    <property type="term" value="F:DNA binding"/>
    <property type="evidence" value="ECO:0007669"/>
    <property type="project" value="UniProtKB-KW"/>
</dbReference>
<evidence type="ECO:0000313" key="6">
    <source>
        <dbReference type="Proteomes" id="UP000197157"/>
    </source>
</evidence>
<dbReference type="Proteomes" id="UP000197157">
    <property type="component" value="Chromosome"/>
</dbReference>
<sequence>MRNIQLVLERWGGWAADSNTAVSWAPVAAGFKGLVVSSSSNRLSCCDDDGLVIDGCVCRLQQVRKPEELDVIMLYYVHGLTKREIGRRAKISEREVRRLMSTAEGFIEGCLCMLNVRLQMDPEVEKQRSEKSISAGRKKCATLV</sequence>
<organism evidence="5 6">
    <name type="scientific">Salmonella enterica subsp. enterica serovar Macclesfield str. S-1643</name>
    <dbReference type="NCBI Taxonomy" id="1242107"/>
    <lineage>
        <taxon>Bacteria</taxon>
        <taxon>Pseudomonadati</taxon>
        <taxon>Pseudomonadota</taxon>
        <taxon>Gammaproteobacteria</taxon>
        <taxon>Enterobacterales</taxon>
        <taxon>Enterobacteriaceae</taxon>
        <taxon>Salmonella</taxon>
    </lineage>
</organism>
<proteinExistence type="inferred from homology"/>
<name>A0A2C9P390_SALET</name>
<keyword evidence="4" id="KW-0804">Transcription</keyword>
<keyword evidence="2" id="KW-0805">Transcription regulation</keyword>
<dbReference type="Pfam" id="PF06530">
    <property type="entry name" value="Phage_antitermQ"/>
    <property type="match status" value="1"/>
</dbReference>
<keyword evidence="3" id="KW-0238">DNA-binding</keyword>
<evidence type="ECO:0000256" key="2">
    <source>
        <dbReference type="ARBA" id="ARBA00023015"/>
    </source>
</evidence>
<dbReference type="EMBL" id="CP022117">
    <property type="protein sequence ID" value="ASG17869.1"/>
    <property type="molecule type" value="Genomic_DNA"/>
</dbReference>
<dbReference type="Gene3D" id="1.10.10.10">
    <property type="entry name" value="Winged helix-like DNA-binding domain superfamily/Winged helix DNA-binding domain"/>
    <property type="match status" value="1"/>
</dbReference>
<dbReference type="AlphaFoldDB" id="A0A2C9P390"/>
<evidence type="ECO:0000256" key="4">
    <source>
        <dbReference type="ARBA" id="ARBA00023163"/>
    </source>
</evidence>
<comment type="similarity">
    <text evidence="1">Belongs to the phage antitermination Q type 1 family.</text>
</comment>
<dbReference type="InterPro" id="IPR036388">
    <property type="entry name" value="WH-like_DNA-bd_sf"/>
</dbReference>
<protein>
    <submittedName>
        <fullName evidence="5">Antitermination protein Q</fullName>
    </submittedName>
</protein>
<dbReference type="InterPro" id="IPR010534">
    <property type="entry name" value="Phage_933W_GpQ"/>
</dbReference>
<evidence type="ECO:0000313" key="5">
    <source>
        <dbReference type="EMBL" id="ASG17869.1"/>
    </source>
</evidence>
<dbReference type="RefSeq" id="WP_001244502.1">
    <property type="nucleotide sequence ID" value="NZ_CP022117.1"/>
</dbReference>
<dbReference type="InterPro" id="IPR013324">
    <property type="entry name" value="RNA_pol_sigma_r3/r4-like"/>
</dbReference>